<dbReference type="PROSITE" id="PS51462">
    <property type="entry name" value="NUDIX"/>
    <property type="match status" value="1"/>
</dbReference>
<gene>
    <name evidence="4" type="ORF">J116_012855</name>
</gene>
<accession>A0A1D3DSH0</accession>
<dbReference type="Pfam" id="PF00293">
    <property type="entry name" value="NUDIX"/>
    <property type="match status" value="1"/>
</dbReference>
<dbReference type="STRING" id="1306406.J116_012855"/>
<feature type="domain" description="Nudix hydrolase" evidence="3">
    <location>
        <begin position="37"/>
        <end position="189"/>
    </location>
</feature>
<dbReference type="CDD" id="cd03673">
    <property type="entry name" value="NUDIX_Ap6A_hydrolase"/>
    <property type="match status" value="1"/>
</dbReference>
<name>A0A1D3DSH0_9ACTN</name>
<dbReference type="PANTHER" id="PTHR21340:SF0">
    <property type="entry name" value="BIS(5'-NUCLEOSYL)-TETRAPHOSPHATASE [ASYMMETRICAL]"/>
    <property type="match status" value="1"/>
</dbReference>
<dbReference type="Proteomes" id="UP000095329">
    <property type="component" value="Unassembled WGS sequence"/>
</dbReference>
<comment type="caution">
    <text evidence="4">The sequence shown here is derived from an EMBL/GenBank/DDBJ whole genome shotgun (WGS) entry which is preliminary data.</text>
</comment>
<dbReference type="InterPro" id="IPR051325">
    <property type="entry name" value="Nudix_hydrolase_domain"/>
</dbReference>
<dbReference type="GO" id="GO:0004081">
    <property type="term" value="F:bis(5'-nucleosyl)-tetraphosphatase (asymmetrical) activity"/>
    <property type="evidence" value="ECO:0007669"/>
    <property type="project" value="TreeGrafter"/>
</dbReference>
<sequence length="191" mass="19698">MTGGAGGPAGGTKGSGGGTGGGPRPGGGTGASGGGPGVVRAAGCVLWRRAPGSPTRTDADATTAEAADPTAAAAAAADPVELCLIHRPKYDDWSFPKGKLKPGEDLLSAAVREVREETGHACRPGVRLGTVRYRVRERHKVVTYWAAEAGPGTFVPGKEVDTLRWLPPGEARDLLSHPQDRRLVTWFLATL</sequence>
<evidence type="ECO:0000256" key="2">
    <source>
        <dbReference type="SAM" id="MobiDB-lite"/>
    </source>
</evidence>
<evidence type="ECO:0000259" key="3">
    <source>
        <dbReference type="PROSITE" id="PS51462"/>
    </source>
</evidence>
<proteinExistence type="predicted"/>
<feature type="compositionally biased region" description="Low complexity" evidence="2">
    <location>
        <begin position="60"/>
        <end position="72"/>
    </location>
</feature>
<feature type="region of interest" description="Disordered" evidence="2">
    <location>
        <begin position="47"/>
        <end position="72"/>
    </location>
</feature>
<dbReference type="RefSeq" id="WP_023587482.1">
    <property type="nucleotide sequence ID" value="NZ_ASHX02000001.1"/>
</dbReference>
<dbReference type="InterPro" id="IPR000086">
    <property type="entry name" value="NUDIX_hydrolase_dom"/>
</dbReference>
<dbReference type="OrthoDB" id="4287477at2"/>
<dbReference type="PROSITE" id="PS00893">
    <property type="entry name" value="NUDIX_BOX"/>
    <property type="match status" value="1"/>
</dbReference>
<dbReference type="eggNOG" id="COG0494">
    <property type="taxonomic scope" value="Bacteria"/>
</dbReference>
<dbReference type="AlphaFoldDB" id="A0A1D3DSH0"/>
<dbReference type="PANTHER" id="PTHR21340">
    <property type="entry name" value="DIADENOSINE 5,5-P1,P4-TETRAPHOSPHATE PYROPHOSPHOHYDROLASE MUTT"/>
    <property type="match status" value="1"/>
</dbReference>
<dbReference type="SUPFAM" id="SSF55811">
    <property type="entry name" value="Nudix"/>
    <property type="match status" value="1"/>
</dbReference>
<feature type="region of interest" description="Disordered" evidence="2">
    <location>
        <begin position="1"/>
        <end position="35"/>
    </location>
</feature>
<keyword evidence="1" id="KW-0378">Hydrolase</keyword>
<evidence type="ECO:0000313" key="4">
    <source>
        <dbReference type="EMBL" id="OEJ95242.1"/>
    </source>
</evidence>
<keyword evidence="5" id="KW-1185">Reference proteome</keyword>
<evidence type="ECO:0000256" key="1">
    <source>
        <dbReference type="ARBA" id="ARBA00022801"/>
    </source>
</evidence>
<dbReference type="InterPro" id="IPR020084">
    <property type="entry name" value="NUDIX_hydrolase_CS"/>
</dbReference>
<dbReference type="Gene3D" id="3.90.79.10">
    <property type="entry name" value="Nucleoside Triphosphate Pyrophosphohydrolase"/>
    <property type="match status" value="1"/>
</dbReference>
<reference evidence="4 5" key="1">
    <citation type="journal article" date="2013" name="Genome Announc.">
        <title>Genome Sequence of Streptomyces violaceusniger Strain SPC6, a Halotolerant Streptomycete That Exhibits Rapid Growth and Development.</title>
        <authorList>
            <person name="Chen X."/>
            <person name="Zhang B."/>
            <person name="Zhang W."/>
            <person name="Wu X."/>
            <person name="Zhang M."/>
            <person name="Chen T."/>
            <person name="Liu G."/>
            <person name="Dyson P."/>
        </authorList>
    </citation>
    <scope>NUCLEOTIDE SEQUENCE [LARGE SCALE GENOMIC DNA]</scope>
    <source>
        <strain evidence="4 5">SPC6</strain>
    </source>
</reference>
<protein>
    <recommendedName>
        <fullName evidence="3">Nudix hydrolase domain-containing protein</fullName>
    </recommendedName>
</protein>
<dbReference type="InterPro" id="IPR015797">
    <property type="entry name" value="NUDIX_hydrolase-like_dom_sf"/>
</dbReference>
<evidence type="ECO:0000313" key="5">
    <source>
        <dbReference type="Proteomes" id="UP000095329"/>
    </source>
</evidence>
<dbReference type="GO" id="GO:0006754">
    <property type="term" value="P:ATP biosynthetic process"/>
    <property type="evidence" value="ECO:0007669"/>
    <property type="project" value="TreeGrafter"/>
</dbReference>
<organism evidence="4 5">
    <name type="scientific">Streptomyces thermolilacinus SPC6</name>
    <dbReference type="NCBI Taxonomy" id="1306406"/>
    <lineage>
        <taxon>Bacteria</taxon>
        <taxon>Bacillati</taxon>
        <taxon>Actinomycetota</taxon>
        <taxon>Actinomycetes</taxon>
        <taxon>Kitasatosporales</taxon>
        <taxon>Streptomycetaceae</taxon>
        <taxon>Streptomyces</taxon>
    </lineage>
</organism>
<dbReference type="GO" id="GO:0006167">
    <property type="term" value="P:AMP biosynthetic process"/>
    <property type="evidence" value="ECO:0007669"/>
    <property type="project" value="TreeGrafter"/>
</dbReference>
<dbReference type="EMBL" id="ASHX02000001">
    <property type="protein sequence ID" value="OEJ95242.1"/>
    <property type="molecule type" value="Genomic_DNA"/>
</dbReference>